<feature type="compositionally biased region" description="Acidic residues" evidence="1">
    <location>
        <begin position="58"/>
        <end position="89"/>
    </location>
</feature>
<dbReference type="SMART" id="SM00151">
    <property type="entry name" value="SWIB"/>
    <property type="match status" value="2"/>
</dbReference>
<feature type="domain" description="DM2" evidence="2">
    <location>
        <begin position="212"/>
        <end position="290"/>
    </location>
</feature>
<dbReference type="InterPro" id="IPR019835">
    <property type="entry name" value="SWIB_domain"/>
</dbReference>
<dbReference type="PANTHER" id="PTHR13844">
    <property type="entry name" value="SWI/SNF-RELATED MATRIX-ASSOCIATED ACTIN-DEPENDENT REGULATOR OF CHROMATIN SUBFAMILY D"/>
    <property type="match status" value="1"/>
</dbReference>
<dbReference type="PROSITE" id="PS51925">
    <property type="entry name" value="SWIB_MDM2"/>
    <property type="match status" value="2"/>
</dbReference>
<organism evidence="4 5">
    <name type="scientific">[Myrmecia] bisecta</name>
    <dbReference type="NCBI Taxonomy" id="41462"/>
    <lineage>
        <taxon>Eukaryota</taxon>
        <taxon>Viridiplantae</taxon>
        <taxon>Chlorophyta</taxon>
        <taxon>core chlorophytes</taxon>
        <taxon>Trebouxiophyceae</taxon>
        <taxon>Trebouxiales</taxon>
        <taxon>Trebouxiaceae</taxon>
        <taxon>Myrmecia</taxon>
    </lineage>
</organism>
<dbReference type="PROSITE" id="PS51998">
    <property type="entry name" value="DEK_C"/>
    <property type="match status" value="1"/>
</dbReference>
<dbReference type="SUPFAM" id="SSF109715">
    <property type="entry name" value="DEK C-terminal domain"/>
    <property type="match status" value="1"/>
</dbReference>
<name>A0AAW1Q779_9CHLO</name>
<sequence>MPVSDAKLVDRLQQLLASVDLQTTTEKQLRKQLEEEFGEELSDRKALIRGEVQKYLDEQEDAEQDDGQEEVGEEEAAADVAPSDEEDEEQPKRGTKRKATEQSQGGGFGSKLSEPMQAFLGEERLPRPQVVKRIWEYIREHGLQDPKDKRRILPDERLATILKAPVTMLTMNKQLSRHVFTDDRTSAPRARLPAKVTVGEQKEPKARTGPNPLMKPLRASPELAAFLGGRETISRPELTSAFWAYVKANDLQDPDNKKEIICDDALRVFCKEDRFSGFGFMRFFKDHLSPIE</sequence>
<feature type="domain" description="DEK-C" evidence="3">
    <location>
        <begin position="2"/>
        <end position="57"/>
    </location>
</feature>
<dbReference type="Proteomes" id="UP001489004">
    <property type="component" value="Unassembled WGS sequence"/>
</dbReference>
<evidence type="ECO:0000256" key="1">
    <source>
        <dbReference type="SAM" id="MobiDB-lite"/>
    </source>
</evidence>
<accession>A0AAW1Q779</accession>
<dbReference type="InterPro" id="IPR014876">
    <property type="entry name" value="DEK_C"/>
</dbReference>
<gene>
    <name evidence="4" type="ORF">WJX72_002037</name>
</gene>
<dbReference type="Pfam" id="PF02201">
    <property type="entry name" value="SWIB"/>
    <property type="match status" value="2"/>
</dbReference>
<proteinExistence type="predicted"/>
<comment type="caution">
    <text evidence="4">The sequence shown here is derived from an EMBL/GenBank/DDBJ whole genome shotgun (WGS) entry which is preliminary data.</text>
</comment>
<feature type="region of interest" description="Disordered" evidence="1">
    <location>
        <begin position="52"/>
        <end position="113"/>
    </location>
</feature>
<evidence type="ECO:0000259" key="3">
    <source>
        <dbReference type="PROSITE" id="PS51998"/>
    </source>
</evidence>
<evidence type="ECO:0000259" key="2">
    <source>
        <dbReference type="PROSITE" id="PS51925"/>
    </source>
</evidence>
<dbReference type="Pfam" id="PF08766">
    <property type="entry name" value="DEK_C"/>
    <property type="match status" value="1"/>
</dbReference>
<reference evidence="4 5" key="1">
    <citation type="journal article" date="2024" name="Nat. Commun.">
        <title>Phylogenomics reveals the evolutionary origins of lichenization in chlorophyte algae.</title>
        <authorList>
            <person name="Puginier C."/>
            <person name="Libourel C."/>
            <person name="Otte J."/>
            <person name="Skaloud P."/>
            <person name="Haon M."/>
            <person name="Grisel S."/>
            <person name="Petersen M."/>
            <person name="Berrin J.G."/>
            <person name="Delaux P.M."/>
            <person name="Dal Grande F."/>
            <person name="Keller J."/>
        </authorList>
    </citation>
    <scope>NUCLEOTIDE SEQUENCE [LARGE SCALE GENOMIC DNA]</scope>
    <source>
        <strain evidence="4 5">SAG 2043</strain>
    </source>
</reference>
<feature type="domain" description="DM2" evidence="2">
    <location>
        <begin position="105"/>
        <end position="181"/>
    </location>
</feature>
<dbReference type="EMBL" id="JALJOR010000004">
    <property type="protein sequence ID" value="KAK9817776.1"/>
    <property type="molecule type" value="Genomic_DNA"/>
</dbReference>
<dbReference type="CDD" id="cd10567">
    <property type="entry name" value="SWIB-MDM2_like"/>
    <property type="match status" value="2"/>
</dbReference>
<evidence type="ECO:0000313" key="4">
    <source>
        <dbReference type="EMBL" id="KAK9817776.1"/>
    </source>
</evidence>
<dbReference type="InterPro" id="IPR036885">
    <property type="entry name" value="SWIB_MDM2_dom_sf"/>
</dbReference>
<keyword evidence="5" id="KW-1185">Reference proteome</keyword>
<protein>
    <submittedName>
        <fullName evidence="4">Uncharacterized protein</fullName>
    </submittedName>
</protein>
<dbReference type="Gene3D" id="1.10.10.60">
    <property type="entry name" value="Homeodomain-like"/>
    <property type="match status" value="1"/>
</dbReference>
<evidence type="ECO:0000313" key="5">
    <source>
        <dbReference type="Proteomes" id="UP001489004"/>
    </source>
</evidence>
<dbReference type="SUPFAM" id="SSF47592">
    <property type="entry name" value="SWIB/MDM2 domain"/>
    <property type="match status" value="2"/>
</dbReference>
<dbReference type="AlphaFoldDB" id="A0AAW1Q779"/>
<dbReference type="InterPro" id="IPR003121">
    <property type="entry name" value="SWIB_MDM2_domain"/>
</dbReference>
<dbReference type="Gene3D" id="1.10.245.10">
    <property type="entry name" value="SWIB/MDM2 domain"/>
    <property type="match status" value="2"/>
</dbReference>